<name>A0A9E2KHE2_9BACE</name>
<evidence type="ECO:0000313" key="4">
    <source>
        <dbReference type="Proteomes" id="UP000824236"/>
    </source>
</evidence>
<dbReference type="InterPro" id="IPR036318">
    <property type="entry name" value="FAD-bd_PCMH-like_sf"/>
</dbReference>
<dbReference type="Proteomes" id="UP000824236">
    <property type="component" value="Unassembled WGS sequence"/>
</dbReference>
<dbReference type="GO" id="GO:0008720">
    <property type="term" value="F:D-lactate dehydrogenase (NAD+) activity"/>
    <property type="evidence" value="ECO:0007669"/>
    <property type="project" value="TreeGrafter"/>
</dbReference>
<dbReference type="Gene3D" id="3.30.465.10">
    <property type="match status" value="1"/>
</dbReference>
<dbReference type="Pfam" id="PF01565">
    <property type="entry name" value="FAD_binding_4"/>
    <property type="match status" value="1"/>
</dbReference>
<dbReference type="InterPro" id="IPR006094">
    <property type="entry name" value="Oxid_FAD_bind_N"/>
</dbReference>
<feature type="domain" description="FAD linked oxidase N-terminal" evidence="2">
    <location>
        <begin position="46"/>
        <end position="95"/>
    </location>
</feature>
<evidence type="ECO:0000313" key="3">
    <source>
        <dbReference type="EMBL" id="MBU3814211.1"/>
    </source>
</evidence>
<comment type="similarity">
    <text evidence="1">Belongs to the FAD-binding oxidoreductase/transferase type 4 family.</text>
</comment>
<reference evidence="3" key="1">
    <citation type="journal article" date="2021" name="PeerJ">
        <title>Extensive microbial diversity within the chicken gut microbiome revealed by metagenomics and culture.</title>
        <authorList>
            <person name="Gilroy R."/>
            <person name="Ravi A."/>
            <person name="Getino M."/>
            <person name="Pursley I."/>
            <person name="Horton D.L."/>
            <person name="Alikhan N.F."/>
            <person name="Baker D."/>
            <person name="Gharbi K."/>
            <person name="Hall N."/>
            <person name="Watson M."/>
            <person name="Adriaenssens E.M."/>
            <person name="Foster-Nyarko E."/>
            <person name="Jarju S."/>
            <person name="Secka A."/>
            <person name="Antonio M."/>
            <person name="Oren A."/>
            <person name="Chaudhuri R.R."/>
            <person name="La Ragione R."/>
            <person name="Hildebrand F."/>
            <person name="Pallen M.J."/>
        </authorList>
    </citation>
    <scope>NUCLEOTIDE SEQUENCE</scope>
    <source>
        <strain evidence="3">B3-3758</strain>
    </source>
</reference>
<accession>A0A9E2KHE2</accession>
<dbReference type="InterPro" id="IPR016169">
    <property type="entry name" value="FAD-bd_PCMH_sub2"/>
</dbReference>
<dbReference type="GO" id="GO:1903457">
    <property type="term" value="P:lactate catabolic process"/>
    <property type="evidence" value="ECO:0007669"/>
    <property type="project" value="TreeGrafter"/>
</dbReference>
<protein>
    <submittedName>
        <fullName evidence="3">FAD-binding protein</fullName>
    </submittedName>
</protein>
<evidence type="ECO:0000256" key="1">
    <source>
        <dbReference type="ARBA" id="ARBA00008000"/>
    </source>
</evidence>
<dbReference type="SUPFAM" id="SSF56176">
    <property type="entry name" value="FAD-binding/transporter-associated domain-like"/>
    <property type="match status" value="1"/>
</dbReference>
<dbReference type="PANTHER" id="PTHR11748">
    <property type="entry name" value="D-LACTATE DEHYDROGENASE"/>
    <property type="match status" value="1"/>
</dbReference>
<evidence type="ECO:0000259" key="2">
    <source>
        <dbReference type="Pfam" id="PF01565"/>
    </source>
</evidence>
<dbReference type="EMBL" id="JAHLFO010000096">
    <property type="protein sequence ID" value="MBU3814211.1"/>
    <property type="molecule type" value="Genomic_DNA"/>
</dbReference>
<sequence>MTTTKQDTYIKFLHDVQTFIPQERIYTDELRRLAWGTDAGFYRLIPQIVIRSKDEDEVSQLLRLATRHGVPVTFRAAGTSLSGQAISDSVLIVAGKHWEQYS</sequence>
<feature type="non-terminal residue" evidence="3">
    <location>
        <position position="102"/>
    </location>
</feature>
<dbReference type="PANTHER" id="PTHR11748:SF111">
    <property type="entry name" value="D-LACTATE DEHYDROGENASE, MITOCHONDRIAL-RELATED"/>
    <property type="match status" value="1"/>
</dbReference>
<dbReference type="GO" id="GO:0050660">
    <property type="term" value="F:flavin adenine dinucleotide binding"/>
    <property type="evidence" value="ECO:0007669"/>
    <property type="project" value="InterPro"/>
</dbReference>
<dbReference type="AlphaFoldDB" id="A0A9E2KHE2"/>
<comment type="caution">
    <text evidence="3">The sequence shown here is derived from an EMBL/GenBank/DDBJ whole genome shotgun (WGS) entry which is preliminary data.</text>
</comment>
<reference evidence="3" key="2">
    <citation type="submission" date="2021-04" db="EMBL/GenBank/DDBJ databases">
        <authorList>
            <person name="Gilroy R."/>
        </authorList>
    </citation>
    <scope>NUCLEOTIDE SEQUENCE</scope>
    <source>
        <strain evidence="3">B3-3758</strain>
    </source>
</reference>
<gene>
    <name evidence="3" type="ORF">H9791_06835</name>
</gene>
<organism evidence="3 4">
    <name type="scientific">Candidatus Bacteroides intestinipullorum</name>
    <dbReference type="NCBI Taxonomy" id="2838471"/>
    <lineage>
        <taxon>Bacteria</taxon>
        <taxon>Pseudomonadati</taxon>
        <taxon>Bacteroidota</taxon>
        <taxon>Bacteroidia</taxon>
        <taxon>Bacteroidales</taxon>
        <taxon>Bacteroidaceae</taxon>
        <taxon>Bacteroides</taxon>
    </lineage>
</organism>
<proteinExistence type="inferred from homology"/>
<dbReference type="GO" id="GO:0004458">
    <property type="term" value="F:D-lactate dehydrogenase (cytochrome) activity"/>
    <property type="evidence" value="ECO:0007669"/>
    <property type="project" value="TreeGrafter"/>
</dbReference>
<dbReference type="FunFam" id="3.30.43.10:FF:000018">
    <property type="entry name" value="D-lactate dehydrogenase (Dld)"/>
    <property type="match status" value="1"/>
</dbReference>